<organism evidence="1 2">
    <name type="scientific">Irpex rosettiformis</name>
    <dbReference type="NCBI Taxonomy" id="378272"/>
    <lineage>
        <taxon>Eukaryota</taxon>
        <taxon>Fungi</taxon>
        <taxon>Dikarya</taxon>
        <taxon>Basidiomycota</taxon>
        <taxon>Agaricomycotina</taxon>
        <taxon>Agaricomycetes</taxon>
        <taxon>Polyporales</taxon>
        <taxon>Irpicaceae</taxon>
        <taxon>Irpex</taxon>
    </lineage>
</organism>
<proteinExistence type="predicted"/>
<accession>A0ACB8TV20</accession>
<dbReference type="Proteomes" id="UP001055072">
    <property type="component" value="Unassembled WGS sequence"/>
</dbReference>
<gene>
    <name evidence="1" type="ORF">BDY19DRAFT_395369</name>
</gene>
<protein>
    <submittedName>
        <fullName evidence="1">Uncharacterized protein</fullName>
    </submittedName>
</protein>
<name>A0ACB8TV20_9APHY</name>
<keyword evidence="2" id="KW-1185">Reference proteome</keyword>
<reference evidence="1" key="1">
    <citation type="journal article" date="2021" name="Environ. Microbiol.">
        <title>Gene family expansions and transcriptome signatures uncover fungal adaptations to wood decay.</title>
        <authorList>
            <person name="Hage H."/>
            <person name="Miyauchi S."/>
            <person name="Viragh M."/>
            <person name="Drula E."/>
            <person name="Min B."/>
            <person name="Chaduli D."/>
            <person name="Navarro D."/>
            <person name="Favel A."/>
            <person name="Norest M."/>
            <person name="Lesage-Meessen L."/>
            <person name="Balint B."/>
            <person name="Merenyi Z."/>
            <person name="de Eugenio L."/>
            <person name="Morin E."/>
            <person name="Martinez A.T."/>
            <person name="Baldrian P."/>
            <person name="Stursova M."/>
            <person name="Martinez M.J."/>
            <person name="Novotny C."/>
            <person name="Magnuson J.K."/>
            <person name="Spatafora J.W."/>
            <person name="Maurice S."/>
            <person name="Pangilinan J."/>
            <person name="Andreopoulos W."/>
            <person name="LaButti K."/>
            <person name="Hundley H."/>
            <person name="Na H."/>
            <person name="Kuo A."/>
            <person name="Barry K."/>
            <person name="Lipzen A."/>
            <person name="Henrissat B."/>
            <person name="Riley R."/>
            <person name="Ahrendt S."/>
            <person name="Nagy L.G."/>
            <person name="Grigoriev I.V."/>
            <person name="Martin F."/>
            <person name="Rosso M.N."/>
        </authorList>
    </citation>
    <scope>NUCLEOTIDE SEQUENCE</scope>
    <source>
        <strain evidence="1">CBS 384.51</strain>
    </source>
</reference>
<sequence length="1001" mass="107188">MSSSMSPESGRTNNKPSEQLHTTRQRSSTRSAPQPPPLELQVPLSQQSRSTSSTRETRSRSKLSPAGSSTRSGGSHYSPSSIQTSSQYGSQTTLSPLSLSPDSISPFGDISASLPTSLSVLSSDPELELVSPASFGSYRPPPSPRTLSPAQHAQSSSSPRLAGHLSHSNLRIHTTNTTRSAPISRKPSTNSLDRDAGFHLDMKRLLSKPAQPSHSGSSVVSIPSDPELSGGTSHSPRHPRSFSQQVQSSRPHTDTSPMRRATDSPKTLTAVSNSAYPYQGHNIKSSTSKASSGQPAAKEAGTNQPQRNVLRRKSSAKSNPATPTAATFKAPAQETPTRSSSSKTQRFGTPRRAASATAEPISVVGLRRNQEPPSHLTPAGAVVHAYKQQEQRREQLAEMAESNDELRHQTAKASASNSAQRQSQNDGGGDDEEEEGGIYYTVFGGSVGRVVAVGSAADSSWDVSYDDFRSRRSHTRDGAASSSSSTPGSIPSRLGRKISGRFKKTSVGVIKHGRDQSPHGSTHRPLNEQFDGRPSMSERRTITSAGAATSGRAASTSVDGFVDIRAALAIPSVRNGTAEKQDGERKSKEGKTLRSVKSVIGKDKDTDKDSSSGSKFQKLIKRFSSAGGLRDRYTREAAPPVPALPKDYQLPAPSRLTFDIKPSERQSPAETRVLRFMQSRSSLSGVRPSIAPQQQASRKEPLTGARPSTTTRSSSPISSDMASVHFFSKSHSARSSVSSYGAELPPLPSALEQHILSPSELSKLHRESEGDSSRQLPRRAQSSGPDDYPVLDSGMRSLPPPRRHDPYRSSSSPASSLPASPTVPASNVEEPALRPSTLSRLSLPTSEFGIREDVPPPPRPPRSSRRKPPTELTSPTSITPISPPMPPTPRTPRSPNVPKINVSVARASMGGPGSSPYSPSPEGSHSSPASSTKTRSPMRFREMEPTTVRLPLSEAEKRAKWDDLLMRSDQAGGTLHIGESGLMSDNVRFSTYSEYSVNSEL</sequence>
<comment type="caution">
    <text evidence="1">The sequence shown here is derived from an EMBL/GenBank/DDBJ whole genome shotgun (WGS) entry which is preliminary data.</text>
</comment>
<dbReference type="EMBL" id="MU274928">
    <property type="protein sequence ID" value="KAI0085838.1"/>
    <property type="molecule type" value="Genomic_DNA"/>
</dbReference>
<evidence type="ECO:0000313" key="2">
    <source>
        <dbReference type="Proteomes" id="UP001055072"/>
    </source>
</evidence>
<evidence type="ECO:0000313" key="1">
    <source>
        <dbReference type="EMBL" id="KAI0085838.1"/>
    </source>
</evidence>